<dbReference type="Pfam" id="PF06635">
    <property type="entry name" value="T3SS_SCTL"/>
    <property type="match status" value="1"/>
</dbReference>
<name>A0A560LF03_9BRAD</name>
<sequence>MTANPPALPVAPQMRPRGPLIPAAELEIWCDAAQTRAAAERHLQRVRSWAGKAYERERARGHAEGLKAGAEEMARLVAQAASELARRKAVLEQELPALVVEIVSDLLGDFDPGEMLVRAARHAIEQKYNSAEVCLHVSPLKADALVREFAAYDGREGRPKVKIGPDPALTVDQCVLWSEFGNVDLGIAAQLRALRHGLGSCSQDGKP</sequence>
<keyword evidence="3" id="KW-0963">Cytoplasm</keyword>
<comment type="similarity">
    <text evidence="5">Belongs to the SctL stator family.</text>
</comment>
<dbReference type="GO" id="GO:0005829">
    <property type="term" value="C:cytosol"/>
    <property type="evidence" value="ECO:0007669"/>
    <property type="project" value="TreeGrafter"/>
</dbReference>
<proteinExistence type="inferred from homology"/>
<comment type="caution">
    <text evidence="7">The sequence shown here is derived from an EMBL/GenBank/DDBJ whole genome shotgun (WGS) entry which is preliminary data.</text>
</comment>
<dbReference type="AlphaFoldDB" id="A0A560LF03"/>
<accession>A0A560LF03</accession>
<keyword evidence="4" id="KW-0653">Protein transport</keyword>
<evidence type="ECO:0000256" key="6">
    <source>
        <dbReference type="ARBA" id="ARBA00040494"/>
    </source>
</evidence>
<protein>
    <recommendedName>
        <fullName evidence="6">Type 3 secretion system stator protein</fullName>
    </recommendedName>
</protein>
<evidence type="ECO:0000256" key="3">
    <source>
        <dbReference type="ARBA" id="ARBA00022490"/>
    </source>
</evidence>
<reference evidence="7 8" key="1">
    <citation type="submission" date="2019-06" db="EMBL/GenBank/DDBJ databases">
        <title>Genomic Encyclopedia of Type Strains, Phase IV (KMG-V): Genome sequencing to study the core and pangenomes of soil and plant-associated prokaryotes.</title>
        <authorList>
            <person name="Whitman W."/>
        </authorList>
    </citation>
    <scope>NUCLEOTIDE SEQUENCE [LARGE SCALE GENOMIC DNA]</scope>
    <source>
        <strain evidence="7 8">BR 10355</strain>
    </source>
</reference>
<dbReference type="NCBIfam" id="TIGR02499">
    <property type="entry name" value="HrpE_YscL_not"/>
    <property type="match status" value="1"/>
</dbReference>
<comment type="subcellular location">
    <subcellularLocation>
        <location evidence="1">Cytoplasm</location>
    </subcellularLocation>
</comment>
<dbReference type="GO" id="GO:0030254">
    <property type="term" value="P:protein secretion by the type III secretion system"/>
    <property type="evidence" value="ECO:0007669"/>
    <property type="project" value="InterPro"/>
</dbReference>
<evidence type="ECO:0000256" key="4">
    <source>
        <dbReference type="ARBA" id="ARBA00022927"/>
    </source>
</evidence>
<dbReference type="OrthoDB" id="9802671at2"/>
<evidence type="ECO:0000256" key="5">
    <source>
        <dbReference type="ARBA" id="ARBA00024335"/>
    </source>
</evidence>
<dbReference type="Proteomes" id="UP000321304">
    <property type="component" value="Unassembled WGS sequence"/>
</dbReference>
<dbReference type="InterPro" id="IPR012842">
    <property type="entry name" value="T3SS_SctL/SctL2"/>
</dbReference>
<keyword evidence="2" id="KW-0813">Transport</keyword>
<evidence type="ECO:0000313" key="8">
    <source>
        <dbReference type="Proteomes" id="UP000321304"/>
    </source>
</evidence>
<dbReference type="InterPro" id="IPR051472">
    <property type="entry name" value="T3SS_Stator/FliH"/>
</dbReference>
<dbReference type="PANTHER" id="PTHR34982">
    <property type="entry name" value="YOP PROTEINS TRANSLOCATION PROTEIN L"/>
    <property type="match status" value="1"/>
</dbReference>
<organism evidence="7 8">
    <name type="scientific">Bradyrhizobium macuxiense</name>
    <dbReference type="NCBI Taxonomy" id="1755647"/>
    <lineage>
        <taxon>Bacteria</taxon>
        <taxon>Pseudomonadati</taxon>
        <taxon>Pseudomonadota</taxon>
        <taxon>Alphaproteobacteria</taxon>
        <taxon>Hyphomicrobiales</taxon>
        <taxon>Nitrobacteraceae</taxon>
        <taxon>Bradyrhizobium</taxon>
    </lineage>
</organism>
<dbReference type="InterPro" id="IPR010586">
    <property type="entry name" value="T3SS_stator_protein"/>
</dbReference>
<dbReference type="EMBL" id="VITY01000011">
    <property type="protein sequence ID" value="TWB93014.1"/>
    <property type="molecule type" value="Genomic_DNA"/>
</dbReference>
<keyword evidence="8" id="KW-1185">Reference proteome</keyword>
<dbReference type="PANTHER" id="PTHR34982:SF1">
    <property type="entry name" value="FLAGELLAR ASSEMBLY PROTEIN FLIH"/>
    <property type="match status" value="1"/>
</dbReference>
<gene>
    <name evidence="7" type="ORF">FBZ93_11153</name>
</gene>
<evidence type="ECO:0000256" key="2">
    <source>
        <dbReference type="ARBA" id="ARBA00022448"/>
    </source>
</evidence>
<dbReference type="RefSeq" id="WP_146990061.1">
    <property type="nucleotide sequence ID" value="NZ_VITY01000011.1"/>
</dbReference>
<evidence type="ECO:0000256" key="1">
    <source>
        <dbReference type="ARBA" id="ARBA00004496"/>
    </source>
</evidence>
<evidence type="ECO:0000313" key="7">
    <source>
        <dbReference type="EMBL" id="TWB93014.1"/>
    </source>
</evidence>